<dbReference type="Gene3D" id="1.10.3210.10">
    <property type="entry name" value="Hypothetical protein af1432"/>
    <property type="match status" value="1"/>
</dbReference>
<comment type="caution">
    <text evidence="1">The sequence shown here is derived from an EMBL/GenBank/DDBJ whole genome shotgun (WGS) entry which is preliminary data.</text>
</comment>
<evidence type="ECO:0000313" key="1">
    <source>
        <dbReference type="EMBL" id="MCZ4221778.1"/>
    </source>
</evidence>
<dbReference type="RefSeq" id="WP_269413615.1">
    <property type="nucleotide sequence ID" value="NZ_JAPWGL010000001.1"/>
</dbReference>
<proteinExistence type="predicted"/>
<keyword evidence="2" id="KW-1185">Reference proteome</keyword>
<dbReference type="Proteomes" id="UP001144341">
    <property type="component" value="Unassembled WGS sequence"/>
</dbReference>
<dbReference type="SUPFAM" id="SSF109604">
    <property type="entry name" value="HD-domain/PDEase-like"/>
    <property type="match status" value="1"/>
</dbReference>
<accession>A0ABT4KS74</accession>
<reference evidence="1" key="1">
    <citation type="submission" date="2022-12" db="EMBL/GenBank/DDBJ databases">
        <title>Genome sequence of SJ11.</title>
        <authorList>
            <person name="Woo H."/>
        </authorList>
    </citation>
    <scope>NUCLEOTIDE SEQUENCE</scope>
    <source>
        <strain evidence="1">SJ11</strain>
    </source>
</reference>
<organism evidence="1 2">
    <name type="scientific">Pedobacter rhodius</name>
    <dbReference type="NCBI Taxonomy" id="3004098"/>
    <lineage>
        <taxon>Bacteria</taxon>
        <taxon>Pseudomonadati</taxon>
        <taxon>Bacteroidota</taxon>
        <taxon>Sphingobacteriia</taxon>
        <taxon>Sphingobacteriales</taxon>
        <taxon>Sphingobacteriaceae</taxon>
        <taxon>Pedobacter</taxon>
    </lineage>
</organism>
<protein>
    <recommendedName>
        <fullName evidence="3">HD domain-containing protein</fullName>
    </recommendedName>
</protein>
<dbReference type="EMBL" id="JAPWGL010000001">
    <property type="protein sequence ID" value="MCZ4221778.1"/>
    <property type="molecule type" value="Genomic_DNA"/>
</dbReference>
<evidence type="ECO:0000313" key="2">
    <source>
        <dbReference type="Proteomes" id="UP001144341"/>
    </source>
</evidence>
<gene>
    <name evidence="1" type="ORF">O0931_00555</name>
</gene>
<dbReference type="InterPro" id="IPR052194">
    <property type="entry name" value="MESH1"/>
</dbReference>
<dbReference type="PANTHER" id="PTHR46246">
    <property type="entry name" value="GUANOSINE-3',5'-BIS(DIPHOSPHATE) 3'-PYROPHOSPHOHYDROLASE MESH1"/>
    <property type="match status" value="1"/>
</dbReference>
<sequence>MNAAAKLADWVKEQHAGQIIKKTDLPYFSHLLMVATTSGQFVRLGFEIGLCHDLLEDTKTTQEQLFDSLIRFGYATKDSKEITVCVNELTDIYTRKDFPFLKKAQRKKLEADRLSLISSTAQTVKYADLMDNINWVMRYDRKKAKKYLEKKLFFTKQLNLGNKDLRMQLLQRIYESLGSL</sequence>
<evidence type="ECO:0008006" key="3">
    <source>
        <dbReference type="Google" id="ProtNLM"/>
    </source>
</evidence>
<name>A0ABT4KS74_9SPHI</name>
<dbReference type="PANTHER" id="PTHR46246:SF1">
    <property type="entry name" value="GUANOSINE-3',5'-BIS(DIPHOSPHATE) 3'-PYROPHOSPHOHYDROLASE MESH1"/>
    <property type="match status" value="1"/>
</dbReference>